<name>A0ABT5GIT4_9MICO</name>
<proteinExistence type="predicted"/>
<organism evidence="2 3">
    <name type="scientific">Intrasporangium calvum</name>
    <dbReference type="NCBI Taxonomy" id="53358"/>
    <lineage>
        <taxon>Bacteria</taxon>
        <taxon>Bacillati</taxon>
        <taxon>Actinomycetota</taxon>
        <taxon>Actinomycetes</taxon>
        <taxon>Micrococcales</taxon>
        <taxon>Intrasporangiaceae</taxon>
        <taxon>Intrasporangium</taxon>
    </lineage>
</organism>
<accession>A0ABT5GIT4</accession>
<gene>
    <name evidence="2" type="ORF">OO014_10005</name>
</gene>
<keyword evidence="1" id="KW-0732">Signal</keyword>
<dbReference type="Proteomes" id="UP001150259">
    <property type="component" value="Unassembled WGS sequence"/>
</dbReference>
<dbReference type="RefSeq" id="WP_272462168.1">
    <property type="nucleotide sequence ID" value="NZ_JAPFQL010000038.1"/>
</dbReference>
<protein>
    <recommendedName>
        <fullName evidence="4">Secreted protein</fullName>
    </recommendedName>
</protein>
<feature type="chain" id="PRO_5045957907" description="Secreted protein" evidence="1">
    <location>
        <begin position="29"/>
        <end position="86"/>
    </location>
</feature>
<evidence type="ECO:0008006" key="4">
    <source>
        <dbReference type="Google" id="ProtNLM"/>
    </source>
</evidence>
<feature type="signal peptide" evidence="1">
    <location>
        <begin position="1"/>
        <end position="28"/>
    </location>
</feature>
<evidence type="ECO:0000313" key="3">
    <source>
        <dbReference type="Proteomes" id="UP001150259"/>
    </source>
</evidence>
<evidence type="ECO:0000256" key="1">
    <source>
        <dbReference type="SAM" id="SignalP"/>
    </source>
</evidence>
<evidence type="ECO:0000313" key="2">
    <source>
        <dbReference type="EMBL" id="MDC5697591.1"/>
    </source>
</evidence>
<keyword evidence="3" id="KW-1185">Reference proteome</keyword>
<dbReference type="EMBL" id="JAPFQL010000038">
    <property type="protein sequence ID" value="MDC5697591.1"/>
    <property type="molecule type" value="Genomic_DNA"/>
</dbReference>
<reference evidence="2 3" key="1">
    <citation type="submission" date="2022-11" db="EMBL/GenBank/DDBJ databases">
        <title>Anaerobic phenanthrene biodegradation by a DNRA strain PheN6.</title>
        <authorList>
            <person name="Zhang Z."/>
        </authorList>
    </citation>
    <scope>NUCLEOTIDE SEQUENCE [LARGE SCALE GENOMIC DNA]</scope>
    <source>
        <strain evidence="2 3">PheN6</strain>
    </source>
</reference>
<sequence length="86" mass="8646">MPHLIRHGIAVLATSCGLLVLAGAGAQAAGPQELPAAACNTGVATASSHAPTRTSAEAIPHVEHSYPIPVPYCHHFNPTASPPPAP</sequence>
<comment type="caution">
    <text evidence="2">The sequence shown here is derived from an EMBL/GenBank/DDBJ whole genome shotgun (WGS) entry which is preliminary data.</text>
</comment>